<reference evidence="2 3" key="1">
    <citation type="submission" date="2024-02" db="EMBL/GenBank/DDBJ databases">
        <authorList>
            <person name="Vignale AGUSTIN F."/>
            <person name="Sosa J E."/>
            <person name="Modenutti C."/>
        </authorList>
    </citation>
    <scope>NUCLEOTIDE SEQUENCE [LARGE SCALE GENOMIC DNA]</scope>
</reference>
<dbReference type="AlphaFoldDB" id="A0ABC8RAH5"/>
<sequence>MEVDSQTNQGNADDNAASSNGEPPSPIVISSGDDTSESDDFDEVIGPEFTEFSVPVDITTNNEDEDNQHGEIPTGLKDDVLPFEFLNTDPQDMFFSSEYDYPTFGPYLFDGIEGMPQEENNVDLPPPGMESVLELQDSLAIPMIPVPPSSTLDSNNLSYEQFLHAGDYQGGPSGDWDIFSGDKTYLLNSH</sequence>
<gene>
    <name evidence="2" type="ORF">ILEXP_LOCUS9625</name>
</gene>
<dbReference type="Proteomes" id="UP001642360">
    <property type="component" value="Unassembled WGS sequence"/>
</dbReference>
<proteinExistence type="predicted"/>
<dbReference type="EMBL" id="CAUOFW020001187">
    <property type="protein sequence ID" value="CAK9141994.1"/>
    <property type="molecule type" value="Genomic_DNA"/>
</dbReference>
<evidence type="ECO:0000313" key="2">
    <source>
        <dbReference type="EMBL" id="CAK9141994.1"/>
    </source>
</evidence>
<feature type="compositionally biased region" description="Acidic residues" evidence="1">
    <location>
        <begin position="34"/>
        <end position="45"/>
    </location>
</feature>
<evidence type="ECO:0000313" key="3">
    <source>
        <dbReference type="Proteomes" id="UP001642360"/>
    </source>
</evidence>
<protein>
    <submittedName>
        <fullName evidence="2">Uncharacterized protein</fullName>
    </submittedName>
</protein>
<comment type="caution">
    <text evidence="2">The sequence shown here is derived from an EMBL/GenBank/DDBJ whole genome shotgun (WGS) entry which is preliminary data.</text>
</comment>
<feature type="region of interest" description="Disordered" evidence="1">
    <location>
        <begin position="1"/>
        <end position="76"/>
    </location>
</feature>
<accession>A0ABC8RAH5</accession>
<organism evidence="2 3">
    <name type="scientific">Ilex paraguariensis</name>
    <name type="common">yerba mate</name>
    <dbReference type="NCBI Taxonomy" id="185542"/>
    <lineage>
        <taxon>Eukaryota</taxon>
        <taxon>Viridiplantae</taxon>
        <taxon>Streptophyta</taxon>
        <taxon>Embryophyta</taxon>
        <taxon>Tracheophyta</taxon>
        <taxon>Spermatophyta</taxon>
        <taxon>Magnoliopsida</taxon>
        <taxon>eudicotyledons</taxon>
        <taxon>Gunneridae</taxon>
        <taxon>Pentapetalae</taxon>
        <taxon>asterids</taxon>
        <taxon>campanulids</taxon>
        <taxon>Aquifoliales</taxon>
        <taxon>Aquifoliaceae</taxon>
        <taxon>Ilex</taxon>
    </lineage>
</organism>
<name>A0ABC8RAH5_9AQUA</name>
<feature type="compositionally biased region" description="Polar residues" evidence="1">
    <location>
        <begin position="1"/>
        <end position="22"/>
    </location>
</feature>
<evidence type="ECO:0000256" key="1">
    <source>
        <dbReference type="SAM" id="MobiDB-lite"/>
    </source>
</evidence>
<keyword evidence="3" id="KW-1185">Reference proteome</keyword>